<dbReference type="OrthoDB" id="8809170at2"/>
<sequence length="421" mass="47383">MINAIEGIPGSGKSYEAVVYHILPSLQQGRKVITNLPLNIERLSAIDPRYRDLIDVRTQPAPILGIWDSSNIAKSPAFQLFEDGHTETPSVDVSTFGSVWDYYTDWKRDDGIGPLYVIDECHVALDRIGTPKAVIEWYKLHRHYNADVLLLTQSTRDINQPIARLIATLIRCRKVDILGRKNAYIRRVFAGYRGAEIQQDERPYMPQYFDLYSSHTQGRAVAEEDSRDVTPLMVKFKRWRRLYYVFMFGFIAYTIHFLFFSDRDNNPDHQFPQQHKPVNPPPQNSALTEPPPPSLSPEPLLPPQPPPVSEPPPLPPPSPKPSGVYDHQQIHMTGHIVMGGRSLTSFVVSDGNRQMYDVTSDDMQAAGYEWQRLGPCAGWLILGSNRRAITCDAPPLNDGSLGRPIVVDSSTGARSDGRASP</sequence>
<evidence type="ECO:0000256" key="2">
    <source>
        <dbReference type="SAM" id="Phobius"/>
    </source>
</evidence>
<feature type="transmembrane region" description="Helical" evidence="2">
    <location>
        <begin position="242"/>
        <end position="260"/>
    </location>
</feature>
<organism evidence="4 5">
    <name type="scientific">Lampropedia hyalina DSM 16112</name>
    <dbReference type="NCBI Taxonomy" id="1122156"/>
    <lineage>
        <taxon>Bacteria</taxon>
        <taxon>Pseudomonadati</taxon>
        <taxon>Pseudomonadota</taxon>
        <taxon>Betaproteobacteria</taxon>
        <taxon>Burkholderiales</taxon>
        <taxon>Comamonadaceae</taxon>
        <taxon>Lampropedia</taxon>
    </lineage>
</organism>
<feature type="region of interest" description="Disordered" evidence="1">
    <location>
        <begin position="268"/>
        <end position="326"/>
    </location>
</feature>
<keyword evidence="2" id="KW-0812">Transmembrane</keyword>
<feature type="domain" description="Zona occludens toxin N-terminal" evidence="3">
    <location>
        <begin position="1"/>
        <end position="218"/>
    </location>
</feature>
<dbReference type="EMBL" id="FQUZ01000017">
    <property type="protein sequence ID" value="SHF27671.1"/>
    <property type="molecule type" value="Genomic_DNA"/>
</dbReference>
<dbReference type="Pfam" id="PF05707">
    <property type="entry name" value="Zot"/>
    <property type="match status" value="1"/>
</dbReference>
<proteinExistence type="predicted"/>
<protein>
    <submittedName>
        <fullName evidence="4">Zona occludens toxin</fullName>
    </submittedName>
</protein>
<dbReference type="Gene3D" id="3.40.50.300">
    <property type="entry name" value="P-loop containing nucleotide triphosphate hydrolases"/>
    <property type="match status" value="1"/>
</dbReference>
<keyword evidence="5" id="KW-1185">Reference proteome</keyword>
<dbReference type="Proteomes" id="UP000184327">
    <property type="component" value="Unassembled WGS sequence"/>
</dbReference>
<dbReference type="AlphaFoldDB" id="A0A1M5ABI0"/>
<dbReference type="InterPro" id="IPR027417">
    <property type="entry name" value="P-loop_NTPase"/>
</dbReference>
<name>A0A1M5ABI0_9BURK</name>
<reference evidence="4 5" key="1">
    <citation type="submission" date="2016-11" db="EMBL/GenBank/DDBJ databases">
        <authorList>
            <person name="Jaros S."/>
            <person name="Januszkiewicz K."/>
            <person name="Wedrychowicz H."/>
        </authorList>
    </citation>
    <scope>NUCLEOTIDE SEQUENCE [LARGE SCALE GENOMIC DNA]</scope>
    <source>
        <strain evidence="4 5">DSM 16112</strain>
    </source>
</reference>
<dbReference type="RefSeq" id="WP_073356208.1">
    <property type="nucleotide sequence ID" value="NZ_FQUZ01000017.1"/>
</dbReference>
<gene>
    <name evidence="4" type="ORF">SAMN02745117_01636</name>
</gene>
<keyword evidence="2" id="KW-1133">Transmembrane helix</keyword>
<accession>A0A1M5ABI0</accession>
<feature type="compositionally biased region" description="Pro residues" evidence="1">
    <location>
        <begin position="278"/>
        <end position="320"/>
    </location>
</feature>
<keyword evidence="2" id="KW-0472">Membrane</keyword>
<evidence type="ECO:0000313" key="5">
    <source>
        <dbReference type="Proteomes" id="UP000184327"/>
    </source>
</evidence>
<feature type="region of interest" description="Disordered" evidence="1">
    <location>
        <begin position="398"/>
        <end position="421"/>
    </location>
</feature>
<dbReference type="STRING" id="1122156.SAMN02745117_01636"/>
<evidence type="ECO:0000313" key="4">
    <source>
        <dbReference type="EMBL" id="SHF27671.1"/>
    </source>
</evidence>
<evidence type="ECO:0000259" key="3">
    <source>
        <dbReference type="Pfam" id="PF05707"/>
    </source>
</evidence>
<dbReference type="InterPro" id="IPR008900">
    <property type="entry name" value="Zot_N"/>
</dbReference>
<evidence type="ECO:0000256" key="1">
    <source>
        <dbReference type="SAM" id="MobiDB-lite"/>
    </source>
</evidence>